<dbReference type="KEGG" id="taa:NMY3_02804"/>
<dbReference type="PANTHER" id="PTHR14226">
    <property type="entry name" value="NEUROPATHY TARGET ESTERASE/SWISS CHEESE D.MELANOGASTER"/>
    <property type="match status" value="1"/>
</dbReference>
<dbReference type="PANTHER" id="PTHR14226:SF57">
    <property type="entry name" value="BLR7027 PROTEIN"/>
    <property type="match status" value="1"/>
</dbReference>
<keyword evidence="5" id="KW-1133">Transmembrane helix</keyword>
<dbReference type="AlphaFoldDB" id="A0A654LZK6"/>
<accession>A0A654LZK6</accession>
<dbReference type="OrthoDB" id="11532at2157"/>
<feature type="region of interest" description="Disordered" evidence="4">
    <location>
        <begin position="269"/>
        <end position="290"/>
    </location>
</feature>
<name>A0A654LZK6_9ARCH</name>
<evidence type="ECO:0000256" key="5">
    <source>
        <dbReference type="SAM" id="Phobius"/>
    </source>
</evidence>
<gene>
    <name evidence="7" type="ORF">NMY3_02804</name>
</gene>
<evidence type="ECO:0000313" key="7">
    <source>
        <dbReference type="EMBL" id="ALI36994.1"/>
    </source>
</evidence>
<dbReference type="InterPro" id="IPR050301">
    <property type="entry name" value="NTE"/>
</dbReference>
<dbReference type="EMBL" id="CP012850">
    <property type="protein sequence ID" value="ALI36994.1"/>
    <property type="molecule type" value="Genomic_DNA"/>
</dbReference>
<dbReference type="RefSeq" id="WP_196816162.1">
    <property type="nucleotide sequence ID" value="NZ_CP012850.1"/>
</dbReference>
<keyword evidence="2" id="KW-0442">Lipid degradation</keyword>
<keyword evidence="8" id="KW-1185">Reference proteome</keyword>
<dbReference type="SUPFAM" id="SSF52151">
    <property type="entry name" value="FabD/lysophospholipase-like"/>
    <property type="match status" value="1"/>
</dbReference>
<dbReference type="InterPro" id="IPR016035">
    <property type="entry name" value="Acyl_Trfase/lysoPLipase"/>
</dbReference>
<feature type="domain" description="PNPLA" evidence="6">
    <location>
        <begin position="11"/>
        <end position="316"/>
    </location>
</feature>
<dbReference type="PROSITE" id="PS51635">
    <property type="entry name" value="PNPLA"/>
    <property type="match status" value="1"/>
</dbReference>
<keyword evidence="1" id="KW-0378">Hydrolase</keyword>
<organism evidence="7 8">
    <name type="scientific">Candidatus Nitrosocosmicus oleophilus</name>
    <dbReference type="NCBI Taxonomy" id="1353260"/>
    <lineage>
        <taxon>Archaea</taxon>
        <taxon>Nitrososphaerota</taxon>
        <taxon>Nitrososphaeria</taxon>
        <taxon>Nitrososphaerales</taxon>
        <taxon>Nitrososphaeraceae</taxon>
        <taxon>Candidatus Nitrosocosmicus</taxon>
    </lineage>
</organism>
<evidence type="ECO:0000256" key="2">
    <source>
        <dbReference type="ARBA" id="ARBA00022963"/>
    </source>
</evidence>
<feature type="transmembrane region" description="Helical" evidence="5">
    <location>
        <begin position="48"/>
        <end position="69"/>
    </location>
</feature>
<dbReference type="Proteomes" id="UP000058925">
    <property type="component" value="Chromosome"/>
</dbReference>
<proteinExistence type="predicted"/>
<dbReference type="GO" id="GO:0016787">
    <property type="term" value="F:hydrolase activity"/>
    <property type="evidence" value="ECO:0007669"/>
    <property type="project" value="UniProtKB-KW"/>
</dbReference>
<dbReference type="Gene3D" id="3.40.1090.10">
    <property type="entry name" value="Cytosolic phospholipase A2 catalytic domain"/>
    <property type="match status" value="1"/>
</dbReference>
<dbReference type="Pfam" id="PF01734">
    <property type="entry name" value="Patatin"/>
    <property type="match status" value="1"/>
</dbReference>
<evidence type="ECO:0000259" key="6">
    <source>
        <dbReference type="PROSITE" id="PS51635"/>
    </source>
</evidence>
<keyword evidence="5" id="KW-0472">Membrane</keyword>
<reference evidence="8" key="1">
    <citation type="submission" date="2015-10" db="EMBL/GenBank/DDBJ databases">
        <title>Niche specialization of a soil ammonia-oxidizing archaeon, Candidatus Nitrosocosmicus oleophilus.</title>
        <authorList>
            <person name="Jung M.-Y."/>
            <person name="Rhee S.-K."/>
        </authorList>
    </citation>
    <scope>NUCLEOTIDE SEQUENCE [LARGE SCALE GENOMIC DNA]</scope>
    <source>
        <strain evidence="8">MY3</strain>
    </source>
</reference>
<protein>
    <submittedName>
        <fullName evidence="7">Patatin-like phospholipase</fullName>
    </submittedName>
</protein>
<evidence type="ECO:0000256" key="4">
    <source>
        <dbReference type="SAM" id="MobiDB-lite"/>
    </source>
</evidence>
<evidence type="ECO:0000256" key="3">
    <source>
        <dbReference type="ARBA" id="ARBA00023098"/>
    </source>
</evidence>
<keyword evidence="3" id="KW-0443">Lipid metabolism</keyword>
<dbReference type="GO" id="GO:0016042">
    <property type="term" value="P:lipid catabolic process"/>
    <property type="evidence" value="ECO:0007669"/>
    <property type="project" value="UniProtKB-KW"/>
</dbReference>
<sequence>MNTSTHFQRALIFQGGGSLGAYEAGVYKATYELLSERDIKLGRQGMPIFHIVAGTSIGAMNAAVLVSYVKENKSWKGSADRLIEFWEHMSTESFMDSIPSFNAWWNYWHYFNKDLASSESARRYYDTKQFMFRGVPNVFSLSKTLEDRRFLDPINTQYLYSNEPLKRSLEKFAKFPVATSYQNNEPRLLLVSVDVQEGSTVVFDSYEKEDGTRKTEYGRYGPEYARGPNYQEGFEYIINHNDGIEVDFVLASGSVPVNYEYTKLKVEDTNGSNRTKSGNEKQEEEEEDGNKINTAKQVRYFWDGGIIANTPLREAVIEHRRYWDLVRKSEVPPLRVFIVNVHPIRQDSLPADHDALVDRKNDLTYHDRTLFDERMALMMTDYVKIANSLIKLAEDNNVKRSLIEGILKKQADTRNFSTGKHLKYADLIEHMVSVEQVIRIERKNDKHTISNKTFDFSNTTVKNLIQDGYEETLEQEANILQVWDSEHPR</sequence>
<evidence type="ECO:0000256" key="1">
    <source>
        <dbReference type="ARBA" id="ARBA00022801"/>
    </source>
</evidence>
<dbReference type="InterPro" id="IPR002641">
    <property type="entry name" value="PNPLA_dom"/>
</dbReference>
<keyword evidence="5" id="KW-0812">Transmembrane</keyword>
<dbReference type="GeneID" id="60422708"/>
<evidence type="ECO:0000313" key="8">
    <source>
        <dbReference type="Proteomes" id="UP000058925"/>
    </source>
</evidence>